<keyword evidence="11" id="KW-1185">Reference proteome</keyword>
<proteinExistence type="inferred from homology"/>
<evidence type="ECO:0000256" key="6">
    <source>
        <dbReference type="ARBA" id="ARBA00022801"/>
    </source>
</evidence>
<dbReference type="InterPro" id="IPR042467">
    <property type="entry name" value="Peptidase_C65_otubain_sub2"/>
</dbReference>
<dbReference type="AlphaFoldDB" id="A0A2I0AEB7"/>
<feature type="domain" description="OTU" evidence="9">
    <location>
        <begin position="126"/>
        <end position="343"/>
    </location>
</feature>
<sequence length="343" mass="38591">MANQAEVSPRKRKAVEDELEMEASSVAAMTTMNMNQPAAEESEPILSNPSDGAGTSGSAEIWPGEYEWSCCFRDDEIMQQQSAIREEAAKVPYVGDKDPLSALEAEFESGDPILKEKIRLLGEQYAALRRTRGDGNCFFRSFMFAYLEHILVTKDADEVERITRKVIQCRLTLQSLGYTEFTYEDFFNIFMEQLESVMTSMSIEELLSRSRDQCISDYVVMFFRFVTSGEIRKRAEFFEPFIAGLTNTSVDQFCKSSVEPMGEECDHVHIIAMTDALGVSIRVVYLDRSSCDKGELAVNHHDFIPTAASSVGSSSSSSASGNITEPFITLLYRPGHYDILYRR</sequence>
<evidence type="ECO:0000259" key="9">
    <source>
        <dbReference type="PROSITE" id="PS50802"/>
    </source>
</evidence>
<dbReference type="InterPro" id="IPR003323">
    <property type="entry name" value="OTU_dom"/>
</dbReference>
<dbReference type="Gene3D" id="3.30.200.60">
    <property type="entry name" value="Peptidase C65 Otubain, subdomain 1"/>
    <property type="match status" value="1"/>
</dbReference>
<evidence type="ECO:0000256" key="7">
    <source>
        <dbReference type="ARBA" id="ARBA00022807"/>
    </source>
</evidence>
<evidence type="ECO:0000256" key="8">
    <source>
        <dbReference type="SAM" id="MobiDB-lite"/>
    </source>
</evidence>
<organism evidence="10 11">
    <name type="scientific">Apostasia shenzhenica</name>
    <dbReference type="NCBI Taxonomy" id="1088818"/>
    <lineage>
        <taxon>Eukaryota</taxon>
        <taxon>Viridiplantae</taxon>
        <taxon>Streptophyta</taxon>
        <taxon>Embryophyta</taxon>
        <taxon>Tracheophyta</taxon>
        <taxon>Spermatophyta</taxon>
        <taxon>Magnoliopsida</taxon>
        <taxon>Liliopsida</taxon>
        <taxon>Asparagales</taxon>
        <taxon>Orchidaceae</taxon>
        <taxon>Apostasioideae</taxon>
        <taxon>Apostasia</taxon>
    </lineage>
</organism>
<dbReference type="FunFam" id="1.20.1300.20:FF:000001">
    <property type="entry name" value="Ubiquitin thioesterase OTUB1"/>
    <property type="match status" value="1"/>
</dbReference>
<keyword evidence="6 10" id="KW-0378">Hydrolase</keyword>
<dbReference type="STRING" id="1088818.A0A2I0AEB7"/>
<dbReference type="EC" id="3.4.19.12" evidence="3"/>
<feature type="region of interest" description="Disordered" evidence="8">
    <location>
        <begin position="34"/>
        <end position="58"/>
    </location>
</feature>
<dbReference type="PANTHER" id="PTHR12931:SF15">
    <property type="entry name" value="UBIQUITIN THIOESTERASE OTUBAIN-LIKE"/>
    <property type="match status" value="1"/>
</dbReference>
<dbReference type="OrthoDB" id="18915at2759"/>
<keyword evidence="5" id="KW-0833">Ubl conjugation pathway</keyword>
<keyword evidence="4" id="KW-0645">Protease</keyword>
<dbReference type="InterPro" id="IPR019400">
    <property type="entry name" value="Peptidase_C65_otubain"/>
</dbReference>
<dbReference type="PANTHER" id="PTHR12931">
    <property type="entry name" value="UBIQUITIN THIOLESTERASE PROTEIN OTUB"/>
    <property type="match status" value="1"/>
</dbReference>
<dbReference type="GO" id="GO:0006508">
    <property type="term" value="P:proteolysis"/>
    <property type="evidence" value="ECO:0007669"/>
    <property type="project" value="UniProtKB-KW"/>
</dbReference>
<gene>
    <name evidence="10" type="ORF">AXF42_Ash011379</name>
</gene>
<dbReference type="CDD" id="cd22765">
    <property type="entry name" value="AtOTU1-like"/>
    <property type="match status" value="1"/>
</dbReference>
<dbReference type="GO" id="GO:0071108">
    <property type="term" value="P:protein K48-linked deubiquitination"/>
    <property type="evidence" value="ECO:0007669"/>
    <property type="project" value="TreeGrafter"/>
</dbReference>
<comment type="catalytic activity">
    <reaction evidence="1">
        <text>Thiol-dependent hydrolysis of ester, thioester, amide, peptide and isopeptide bonds formed by the C-terminal Gly of ubiquitin (a 76-residue protein attached to proteins as an intracellular targeting signal).</text>
        <dbReference type="EC" id="3.4.19.12"/>
    </reaction>
</comment>
<keyword evidence="7" id="KW-0788">Thiol protease</keyword>
<evidence type="ECO:0000256" key="1">
    <source>
        <dbReference type="ARBA" id="ARBA00000707"/>
    </source>
</evidence>
<dbReference type="GO" id="GO:0005634">
    <property type="term" value="C:nucleus"/>
    <property type="evidence" value="ECO:0007669"/>
    <property type="project" value="TreeGrafter"/>
</dbReference>
<evidence type="ECO:0000256" key="5">
    <source>
        <dbReference type="ARBA" id="ARBA00022786"/>
    </source>
</evidence>
<evidence type="ECO:0000313" key="10">
    <source>
        <dbReference type="EMBL" id="PKA53899.1"/>
    </source>
</evidence>
<dbReference type="InterPro" id="IPR038765">
    <property type="entry name" value="Papain-like_cys_pep_sf"/>
</dbReference>
<evidence type="ECO:0000256" key="2">
    <source>
        <dbReference type="ARBA" id="ARBA00006579"/>
    </source>
</evidence>
<reference evidence="10 11" key="1">
    <citation type="journal article" date="2017" name="Nature">
        <title>The Apostasia genome and the evolution of orchids.</title>
        <authorList>
            <person name="Zhang G.Q."/>
            <person name="Liu K.W."/>
            <person name="Li Z."/>
            <person name="Lohaus R."/>
            <person name="Hsiao Y.Y."/>
            <person name="Niu S.C."/>
            <person name="Wang J.Y."/>
            <person name="Lin Y.C."/>
            <person name="Xu Q."/>
            <person name="Chen L.J."/>
            <person name="Yoshida K."/>
            <person name="Fujiwara S."/>
            <person name="Wang Z.W."/>
            <person name="Zhang Y.Q."/>
            <person name="Mitsuda N."/>
            <person name="Wang M."/>
            <person name="Liu G.H."/>
            <person name="Pecoraro L."/>
            <person name="Huang H.X."/>
            <person name="Xiao X.J."/>
            <person name="Lin M."/>
            <person name="Wu X.Y."/>
            <person name="Wu W.L."/>
            <person name="Chen Y.Y."/>
            <person name="Chang S.B."/>
            <person name="Sakamoto S."/>
            <person name="Ohme-Takagi M."/>
            <person name="Yagi M."/>
            <person name="Zeng S.J."/>
            <person name="Shen C.Y."/>
            <person name="Yeh C.M."/>
            <person name="Luo Y.B."/>
            <person name="Tsai W.C."/>
            <person name="Van de Peer Y."/>
            <person name="Liu Z.J."/>
        </authorList>
    </citation>
    <scope>NUCLEOTIDE SEQUENCE [LARGE SCALE GENOMIC DNA]</scope>
    <source>
        <strain evidence="11">cv. Shenzhen</strain>
        <tissue evidence="10">Stem</tissue>
    </source>
</reference>
<dbReference type="PROSITE" id="PS50802">
    <property type="entry name" value="OTU"/>
    <property type="match status" value="1"/>
</dbReference>
<name>A0A2I0AEB7_9ASPA</name>
<protein>
    <recommendedName>
        <fullName evidence="3">ubiquitinyl hydrolase 1</fullName>
        <ecNumber evidence="3">3.4.19.12</ecNumber>
    </recommendedName>
</protein>
<dbReference type="GO" id="GO:0043130">
    <property type="term" value="F:ubiquitin binding"/>
    <property type="evidence" value="ECO:0007669"/>
    <property type="project" value="TreeGrafter"/>
</dbReference>
<dbReference type="GO" id="GO:0004843">
    <property type="term" value="F:cysteine-type deubiquitinase activity"/>
    <property type="evidence" value="ECO:0007669"/>
    <property type="project" value="UniProtKB-EC"/>
</dbReference>
<comment type="similarity">
    <text evidence="2">Belongs to the peptidase C65 family.</text>
</comment>
<evidence type="ECO:0000256" key="4">
    <source>
        <dbReference type="ARBA" id="ARBA00022670"/>
    </source>
</evidence>
<feature type="region of interest" description="Disordered" evidence="8">
    <location>
        <begin position="1"/>
        <end position="22"/>
    </location>
</feature>
<dbReference type="EMBL" id="KZ451988">
    <property type="protein sequence ID" value="PKA53899.1"/>
    <property type="molecule type" value="Genomic_DNA"/>
</dbReference>
<dbReference type="InterPro" id="IPR042468">
    <property type="entry name" value="Peptidase_C65_otubain_sub1"/>
</dbReference>
<dbReference type="Gene3D" id="1.20.1300.20">
    <property type="entry name" value="Peptidase C65 Otubain, subdomain 2"/>
    <property type="match status" value="1"/>
</dbReference>
<dbReference type="Proteomes" id="UP000236161">
    <property type="component" value="Unassembled WGS sequence"/>
</dbReference>
<dbReference type="SUPFAM" id="SSF54001">
    <property type="entry name" value="Cysteine proteinases"/>
    <property type="match status" value="1"/>
</dbReference>
<evidence type="ECO:0000256" key="3">
    <source>
        <dbReference type="ARBA" id="ARBA00012759"/>
    </source>
</evidence>
<accession>A0A2I0AEB7</accession>
<evidence type="ECO:0000313" key="11">
    <source>
        <dbReference type="Proteomes" id="UP000236161"/>
    </source>
</evidence>
<dbReference type="Pfam" id="PF10275">
    <property type="entry name" value="Peptidase_C65"/>
    <property type="match status" value="1"/>
</dbReference>